<evidence type="ECO:0000256" key="4">
    <source>
        <dbReference type="ARBA" id="ARBA00023163"/>
    </source>
</evidence>
<sequence length="315" mass="33181">MELSSLSTDALASFAVFADHLNFTRAAGELHISQPALHVKVRKLSETLGRPLYTRHGRRLVLTPAGEQVARFARDLDARMSAFLAGVHGTAGSRVPALAAGEGAYLYLLGDAVHPGVRLINGDRARTLAAVRTGRADVGVAVLDVLPDDVEAELLRSYPQMLVMPDDHPLTAKPHLALADLTGAALVVPPPPGPHRAALERALRAAGIPWSLAVEAEGWPLMLHFVSLRIGLAVVNGCVPPPPGLTGREIIDLPAVPYYALHLPGRTDDPLVAGLLTAVRAAVRSTPCISRPPSTSTPPPKPSGTSSRTSNTGPR</sequence>
<dbReference type="PANTHER" id="PTHR30346">
    <property type="entry name" value="TRANSCRIPTIONAL DUAL REGULATOR HCAR-RELATED"/>
    <property type="match status" value="1"/>
</dbReference>
<evidence type="ECO:0000256" key="1">
    <source>
        <dbReference type="ARBA" id="ARBA00009437"/>
    </source>
</evidence>
<keyword evidence="3" id="KW-0238">DNA-binding</keyword>
<dbReference type="Pfam" id="PF03466">
    <property type="entry name" value="LysR_substrate"/>
    <property type="match status" value="1"/>
</dbReference>
<dbReference type="InterPro" id="IPR000847">
    <property type="entry name" value="LysR_HTH_N"/>
</dbReference>
<evidence type="ECO:0000313" key="7">
    <source>
        <dbReference type="EMBL" id="NKZ05029.1"/>
    </source>
</evidence>
<evidence type="ECO:0000256" key="3">
    <source>
        <dbReference type="ARBA" id="ARBA00023125"/>
    </source>
</evidence>
<accession>A0A846YX11</accession>
<dbReference type="RefSeq" id="WP_083946221.1">
    <property type="nucleotide sequence ID" value="NZ_JAAXPI010000017.1"/>
</dbReference>
<dbReference type="GO" id="GO:0003677">
    <property type="term" value="F:DNA binding"/>
    <property type="evidence" value="ECO:0007669"/>
    <property type="project" value="UniProtKB-KW"/>
</dbReference>
<dbReference type="GO" id="GO:0032993">
    <property type="term" value="C:protein-DNA complex"/>
    <property type="evidence" value="ECO:0007669"/>
    <property type="project" value="TreeGrafter"/>
</dbReference>
<keyword evidence="2" id="KW-0805">Transcription regulation</keyword>
<dbReference type="GO" id="GO:0003700">
    <property type="term" value="F:DNA-binding transcription factor activity"/>
    <property type="evidence" value="ECO:0007669"/>
    <property type="project" value="InterPro"/>
</dbReference>
<feature type="region of interest" description="Disordered" evidence="5">
    <location>
        <begin position="286"/>
        <end position="315"/>
    </location>
</feature>
<dbReference type="CDD" id="cd05466">
    <property type="entry name" value="PBP2_LTTR_substrate"/>
    <property type="match status" value="1"/>
</dbReference>
<reference evidence="7 8" key="1">
    <citation type="submission" date="2020-04" db="EMBL/GenBank/DDBJ databases">
        <title>MicrobeNet Type strains.</title>
        <authorList>
            <person name="Nicholson A.C."/>
        </authorList>
    </citation>
    <scope>NUCLEOTIDE SEQUENCE [LARGE SCALE GENOMIC DNA]</scope>
    <source>
        <strain evidence="7 8">ATCC BAA-277</strain>
    </source>
</reference>
<dbReference type="InterPro" id="IPR036388">
    <property type="entry name" value="WH-like_DNA-bd_sf"/>
</dbReference>
<dbReference type="SUPFAM" id="SSF46785">
    <property type="entry name" value="Winged helix' DNA-binding domain"/>
    <property type="match status" value="1"/>
</dbReference>
<feature type="compositionally biased region" description="Low complexity" evidence="5">
    <location>
        <begin position="303"/>
        <end position="315"/>
    </location>
</feature>
<evidence type="ECO:0000313" key="8">
    <source>
        <dbReference type="Proteomes" id="UP000579250"/>
    </source>
</evidence>
<comment type="similarity">
    <text evidence="1">Belongs to the LysR transcriptional regulatory family.</text>
</comment>
<comment type="caution">
    <text evidence="7">The sequence shown here is derived from an EMBL/GenBank/DDBJ whole genome shotgun (WGS) entry which is preliminary data.</text>
</comment>
<dbReference type="Pfam" id="PF00126">
    <property type="entry name" value="HTH_1"/>
    <property type="match status" value="1"/>
</dbReference>
<dbReference type="Gene3D" id="1.10.10.10">
    <property type="entry name" value="Winged helix-like DNA-binding domain superfamily/Winged helix DNA-binding domain"/>
    <property type="match status" value="1"/>
</dbReference>
<dbReference type="Proteomes" id="UP000579250">
    <property type="component" value="Unassembled WGS sequence"/>
</dbReference>
<dbReference type="EMBL" id="JAAXPI010000017">
    <property type="protein sequence ID" value="NKZ05029.1"/>
    <property type="molecule type" value="Genomic_DNA"/>
</dbReference>
<dbReference type="PRINTS" id="PR00039">
    <property type="entry name" value="HTHLYSR"/>
</dbReference>
<feature type="domain" description="HTH lysR-type" evidence="6">
    <location>
        <begin position="1"/>
        <end position="63"/>
    </location>
</feature>
<proteinExistence type="inferred from homology"/>
<dbReference type="InterPro" id="IPR005119">
    <property type="entry name" value="LysR_subst-bd"/>
</dbReference>
<dbReference type="Gene3D" id="3.40.190.290">
    <property type="match status" value="1"/>
</dbReference>
<organism evidence="7 8">
    <name type="scientific">Actinomadura latina</name>
    <dbReference type="NCBI Taxonomy" id="163603"/>
    <lineage>
        <taxon>Bacteria</taxon>
        <taxon>Bacillati</taxon>
        <taxon>Actinomycetota</taxon>
        <taxon>Actinomycetes</taxon>
        <taxon>Streptosporangiales</taxon>
        <taxon>Thermomonosporaceae</taxon>
        <taxon>Actinomadura</taxon>
    </lineage>
</organism>
<evidence type="ECO:0000256" key="2">
    <source>
        <dbReference type="ARBA" id="ARBA00023015"/>
    </source>
</evidence>
<name>A0A846YX11_9ACTN</name>
<dbReference type="PANTHER" id="PTHR30346:SF28">
    <property type="entry name" value="HTH-TYPE TRANSCRIPTIONAL REGULATOR CYNR"/>
    <property type="match status" value="1"/>
</dbReference>
<evidence type="ECO:0000259" key="6">
    <source>
        <dbReference type="PROSITE" id="PS50931"/>
    </source>
</evidence>
<dbReference type="SUPFAM" id="SSF53850">
    <property type="entry name" value="Periplasmic binding protein-like II"/>
    <property type="match status" value="1"/>
</dbReference>
<evidence type="ECO:0000256" key="5">
    <source>
        <dbReference type="SAM" id="MobiDB-lite"/>
    </source>
</evidence>
<keyword evidence="4" id="KW-0804">Transcription</keyword>
<dbReference type="InterPro" id="IPR036390">
    <property type="entry name" value="WH_DNA-bd_sf"/>
</dbReference>
<gene>
    <name evidence="7" type="ORF">HGB48_14930</name>
</gene>
<dbReference type="AlphaFoldDB" id="A0A846YX11"/>
<dbReference type="PROSITE" id="PS50931">
    <property type="entry name" value="HTH_LYSR"/>
    <property type="match status" value="1"/>
</dbReference>
<protein>
    <submittedName>
        <fullName evidence="7">LysR family transcriptional regulator</fullName>
    </submittedName>
</protein>
<keyword evidence="8" id="KW-1185">Reference proteome</keyword>